<feature type="compositionally biased region" description="Low complexity" evidence="1">
    <location>
        <begin position="161"/>
        <end position="181"/>
    </location>
</feature>
<feature type="region of interest" description="Disordered" evidence="1">
    <location>
        <begin position="234"/>
        <end position="264"/>
    </location>
</feature>
<feature type="compositionally biased region" description="Basic residues" evidence="1">
    <location>
        <begin position="77"/>
        <end position="90"/>
    </location>
</feature>
<evidence type="ECO:0000313" key="3">
    <source>
        <dbReference type="Proteomes" id="UP001221757"/>
    </source>
</evidence>
<feature type="region of interest" description="Disordered" evidence="1">
    <location>
        <begin position="1"/>
        <end position="93"/>
    </location>
</feature>
<feature type="compositionally biased region" description="Basic residues" evidence="1">
    <location>
        <begin position="1"/>
        <end position="14"/>
    </location>
</feature>
<organism evidence="2 3">
    <name type="scientific">Mycena rosella</name>
    <name type="common">Pink bonnet</name>
    <name type="synonym">Agaricus rosellus</name>
    <dbReference type="NCBI Taxonomy" id="1033263"/>
    <lineage>
        <taxon>Eukaryota</taxon>
        <taxon>Fungi</taxon>
        <taxon>Dikarya</taxon>
        <taxon>Basidiomycota</taxon>
        <taxon>Agaricomycotina</taxon>
        <taxon>Agaricomycetes</taxon>
        <taxon>Agaricomycetidae</taxon>
        <taxon>Agaricales</taxon>
        <taxon>Marasmiineae</taxon>
        <taxon>Mycenaceae</taxon>
        <taxon>Mycena</taxon>
    </lineage>
</organism>
<feature type="compositionally biased region" description="Pro residues" evidence="1">
    <location>
        <begin position="41"/>
        <end position="52"/>
    </location>
</feature>
<dbReference type="AlphaFoldDB" id="A0AAD7CWF4"/>
<reference evidence="2" key="1">
    <citation type="submission" date="2023-03" db="EMBL/GenBank/DDBJ databases">
        <title>Massive genome expansion in bonnet fungi (Mycena s.s.) driven by repeated elements and novel gene families across ecological guilds.</title>
        <authorList>
            <consortium name="Lawrence Berkeley National Laboratory"/>
            <person name="Harder C.B."/>
            <person name="Miyauchi S."/>
            <person name="Viragh M."/>
            <person name="Kuo A."/>
            <person name="Thoen E."/>
            <person name="Andreopoulos B."/>
            <person name="Lu D."/>
            <person name="Skrede I."/>
            <person name="Drula E."/>
            <person name="Henrissat B."/>
            <person name="Morin E."/>
            <person name="Kohler A."/>
            <person name="Barry K."/>
            <person name="LaButti K."/>
            <person name="Morin E."/>
            <person name="Salamov A."/>
            <person name="Lipzen A."/>
            <person name="Mereny Z."/>
            <person name="Hegedus B."/>
            <person name="Baldrian P."/>
            <person name="Stursova M."/>
            <person name="Weitz H."/>
            <person name="Taylor A."/>
            <person name="Grigoriev I.V."/>
            <person name="Nagy L.G."/>
            <person name="Martin F."/>
            <person name="Kauserud H."/>
        </authorList>
    </citation>
    <scope>NUCLEOTIDE SEQUENCE</scope>
    <source>
        <strain evidence="2">CBHHK067</strain>
    </source>
</reference>
<comment type="caution">
    <text evidence="2">The sequence shown here is derived from an EMBL/GenBank/DDBJ whole genome shotgun (WGS) entry which is preliminary data.</text>
</comment>
<accession>A0AAD7CWF4</accession>
<name>A0AAD7CWF4_MYCRO</name>
<evidence type="ECO:0000313" key="2">
    <source>
        <dbReference type="EMBL" id="KAJ7667292.1"/>
    </source>
</evidence>
<dbReference type="EMBL" id="JARKIE010000202">
    <property type="protein sequence ID" value="KAJ7667292.1"/>
    <property type="molecule type" value="Genomic_DNA"/>
</dbReference>
<evidence type="ECO:0000256" key="1">
    <source>
        <dbReference type="SAM" id="MobiDB-lite"/>
    </source>
</evidence>
<sequence length="264" mass="29109">MRRRGQRVCARRTVRAPERGAERTPYPRPAPRTPRSTPTSAPHPPRPHPSPTVAPRAVLLRRPCVSLPLRTPSRTPSHTRGHERHQHQRPHPAIASQFTPADATDTVHIPRRRNASSTPLTTCTARTPRPHPAPCLLRTCLLRISASASRTRPPLAALTLHTSRTPPAATPSTPASRAHSPNMSSRREHDLDGSASYQSRGEAKRMRTVCFLHRLCAAFLQRARPASRVPQIRKYAAGSEAPIPTRGGQRTPTRGGQRTPLRGD</sequence>
<keyword evidence="3" id="KW-1185">Reference proteome</keyword>
<dbReference type="Proteomes" id="UP001221757">
    <property type="component" value="Unassembled WGS sequence"/>
</dbReference>
<feature type="compositionally biased region" description="Low complexity" evidence="1">
    <location>
        <begin position="242"/>
        <end position="264"/>
    </location>
</feature>
<feature type="region of interest" description="Disordered" evidence="1">
    <location>
        <begin position="156"/>
        <end position="203"/>
    </location>
</feature>
<protein>
    <submittedName>
        <fullName evidence="2">Uncharacterized protein</fullName>
    </submittedName>
</protein>
<gene>
    <name evidence="2" type="ORF">B0H17DRAFT_1336105</name>
</gene>
<proteinExistence type="predicted"/>